<accession>A0AAD8JCZ5</accession>
<gene>
    <name evidence="1" type="ORF">POM88_001148</name>
</gene>
<dbReference type="GO" id="GO:0005840">
    <property type="term" value="C:ribosome"/>
    <property type="evidence" value="ECO:0007669"/>
    <property type="project" value="UniProtKB-KW"/>
</dbReference>
<keyword evidence="1" id="KW-0689">Ribosomal protein</keyword>
<reference evidence="1" key="2">
    <citation type="submission" date="2023-05" db="EMBL/GenBank/DDBJ databases">
        <authorList>
            <person name="Schelkunov M.I."/>
        </authorList>
    </citation>
    <scope>NUCLEOTIDE SEQUENCE</scope>
    <source>
        <strain evidence="1">Hsosn_3</strain>
        <tissue evidence="1">Leaf</tissue>
    </source>
</reference>
<keyword evidence="1" id="KW-0687">Ribonucleoprotein</keyword>
<reference evidence="1" key="1">
    <citation type="submission" date="2023-02" db="EMBL/GenBank/DDBJ databases">
        <title>Genome of toxic invasive species Heracleum sosnowskyi carries increased number of genes despite the absence of recent whole-genome duplications.</title>
        <authorList>
            <person name="Schelkunov M."/>
            <person name="Shtratnikova V."/>
            <person name="Makarenko M."/>
            <person name="Klepikova A."/>
            <person name="Omelchenko D."/>
            <person name="Novikova G."/>
            <person name="Obukhova E."/>
            <person name="Bogdanov V."/>
            <person name="Penin A."/>
            <person name="Logacheva M."/>
        </authorList>
    </citation>
    <scope>NUCLEOTIDE SEQUENCE</scope>
    <source>
        <strain evidence="1">Hsosn_3</strain>
        <tissue evidence="1">Leaf</tissue>
    </source>
</reference>
<dbReference type="Proteomes" id="UP001237642">
    <property type="component" value="Unassembled WGS sequence"/>
</dbReference>
<evidence type="ECO:0000313" key="1">
    <source>
        <dbReference type="EMBL" id="KAK1401543.1"/>
    </source>
</evidence>
<evidence type="ECO:0000313" key="2">
    <source>
        <dbReference type="Proteomes" id="UP001237642"/>
    </source>
</evidence>
<protein>
    <submittedName>
        <fullName evidence="1">Ribosomal protein S1</fullName>
    </submittedName>
</protein>
<proteinExistence type="predicted"/>
<organism evidence="1 2">
    <name type="scientific">Heracleum sosnowskyi</name>
    <dbReference type="NCBI Taxonomy" id="360622"/>
    <lineage>
        <taxon>Eukaryota</taxon>
        <taxon>Viridiplantae</taxon>
        <taxon>Streptophyta</taxon>
        <taxon>Embryophyta</taxon>
        <taxon>Tracheophyta</taxon>
        <taxon>Spermatophyta</taxon>
        <taxon>Magnoliopsida</taxon>
        <taxon>eudicotyledons</taxon>
        <taxon>Gunneridae</taxon>
        <taxon>Pentapetalae</taxon>
        <taxon>asterids</taxon>
        <taxon>campanulids</taxon>
        <taxon>Apiales</taxon>
        <taxon>Apiaceae</taxon>
        <taxon>Apioideae</taxon>
        <taxon>apioid superclade</taxon>
        <taxon>Tordylieae</taxon>
        <taxon>Tordyliinae</taxon>
        <taxon>Heracleum</taxon>
    </lineage>
</organism>
<dbReference type="AlphaFoldDB" id="A0AAD8JCZ5"/>
<keyword evidence="2" id="KW-1185">Reference proteome</keyword>
<comment type="caution">
    <text evidence="1">The sequence shown here is derived from an EMBL/GenBank/DDBJ whole genome shotgun (WGS) entry which is preliminary data.</text>
</comment>
<dbReference type="EMBL" id="JAUIZM010000001">
    <property type="protein sequence ID" value="KAK1401543.1"/>
    <property type="molecule type" value="Genomic_DNA"/>
</dbReference>
<name>A0AAD8JCZ5_9APIA</name>
<sequence length="155" mass="17394">MDAGLGTPRICMQDTPTGVPINRTTRFENKVGSLDLVAGESPIKKHILERFFIDLVVGESLIKERAAARFKKLVGSTDVVAGEPLLLLPRRFRKNRAWMKLNKIWRMNTKRQSMGARAATIAQQESSYQSPDANVNALNTGLRNFIVPYHRNSSN</sequence>